<dbReference type="InterPro" id="IPR027417">
    <property type="entry name" value="P-loop_NTPase"/>
</dbReference>
<reference evidence="1" key="1">
    <citation type="submission" date="2020-12" db="EMBL/GenBank/DDBJ databases">
        <title>Comparative genomics of Clostridium perfringens reveals patterns of host-associated phylogenetic clades and virulence factors.</title>
        <authorList>
            <person name="Smith A.H."/>
            <person name="Geier R."/>
        </authorList>
    </citation>
    <scope>NUCLEOTIDE SEQUENCE</scope>
    <source>
        <strain evidence="1">CHD30677R</strain>
    </source>
</reference>
<dbReference type="Gene3D" id="3.40.50.300">
    <property type="entry name" value="P-loop containing nucleotide triphosphate hydrolases"/>
    <property type="match status" value="1"/>
</dbReference>
<protein>
    <recommendedName>
        <fullName evidence="3">Helicase/UvrB N-terminal domain-containing protein</fullName>
    </recommendedName>
</protein>
<evidence type="ECO:0000313" key="1">
    <source>
        <dbReference type="EMBL" id="MBO3359566.1"/>
    </source>
</evidence>
<accession>A0AAW4J799</accession>
<name>A0AAW4J799_CLOPF</name>
<evidence type="ECO:0000313" key="2">
    <source>
        <dbReference type="Proteomes" id="UP000668068"/>
    </source>
</evidence>
<dbReference type="RefSeq" id="WP_208341034.1">
    <property type="nucleotide sequence ID" value="NZ_JAENQO010000007.1"/>
</dbReference>
<evidence type="ECO:0008006" key="3">
    <source>
        <dbReference type="Google" id="ProtNLM"/>
    </source>
</evidence>
<comment type="caution">
    <text evidence="1">The sequence shown here is derived from an EMBL/GenBank/DDBJ whole genome shotgun (WGS) entry which is preliminary data.</text>
</comment>
<sequence length="408" mass="48145">MCRVKIVDSIPGSGKTSAIINKINESSKEDKYIYITPFLTEVERVKKSCKNKKFKEPKFNKYGNKFDNLNKLIGEGKNVVSTHSLFHKANMGTVELIQSKDYILVLDEVFSVVKLLQDEIGENVSMQDIDMLISEGYAYIENGFLLWNEEKEYSGKFENIQYLAMNRSILIYGENIFIWTFPVEIFKAFKEVYILTYMFEAQEQCYYYKMHNVEYEYLYAAKENDTYILKNKDNTYSEKEIKDNLKRLITIIDDRKLNMIGSKKFDLSSSWYKNEENKELIKQLKNNVINFFINKTKSKSNELLWTTYKAQKDKLKGKGYTKGFISINIRATNDYSDRFNLAYLVNIFTKPIIKNFFSSKGVSVNQDLYALSELIQWIWRSRVRKGEPINLFIPSKRMRELLINWLNE</sequence>
<dbReference type="Proteomes" id="UP000668068">
    <property type="component" value="Unassembled WGS sequence"/>
</dbReference>
<dbReference type="EMBL" id="JAENQP010000007">
    <property type="protein sequence ID" value="MBO3359566.1"/>
    <property type="molecule type" value="Genomic_DNA"/>
</dbReference>
<organism evidence="1 2">
    <name type="scientific">Clostridium perfringens</name>
    <dbReference type="NCBI Taxonomy" id="1502"/>
    <lineage>
        <taxon>Bacteria</taxon>
        <taxon>Bacillati</taxon>
        <taxon>Bacillota</taxon>
        <taxon>Clostridia</taxon>
        <taxon>Eubacteriales</taxon>
        <taxon>Clostridiaceae</taxon>
        <taxon>Clostridium</taxon>
    </lineage>
</organism>
<gene>
    <name evidence="1" type="ORF">JJB47_12360</name>
</gene>
<dbReference type="AlphaFoldDB" id="A0AAW4J799"/>
<proteinExistence type="predicted"/>